<name>A0A7J6UU83_THATH</name>
<dbReference type="FunFam" id="2.60.120.330:FF:000079">
    <property type="entry name" value="Protein SRG1"/>
    <property type="match status" value="1"/>
</dbReference>
<protein>
    <submittedName>
        <fullName evidence="6">Dmr6-like oxygenase</fullName>
    </submittedName>
</protein>
<keyword evidence="7" id="KW-1185">Reference proteome</keyword>
<evidence type="ECO:0000313" key="7">
    <source>
        <dbReference type="Proteomes" id="UP000554482"/>
    </source>
</evidence>
<dbReference type="InterPro" id="IPR005123">
    <property type="entry name" value="Oxoglu/Fe-dep_dioxygenase_dom"/>
</dbReference>
<dbReference type="InterPro" id="IPR044861">
    <property type="entry name" value="IPNS-like_FE2OG_OXY"/>
</dbReference>
<dbReference type="AlphaFoldDB" id="A0A7J6UU83"/>
<sequence length="353" mass="40306">MELNMGSEEMMTTSVENVQEMVKKDPSSVPERFHLITNNDDNSNISTVSSDVPVIDLSLVCDGNEEEIKKLDSACADWGFFQIINHGIDEEVLHGMKNTASEFLKLPLEEKNKYPPKDIQGYGQAQSFLTSKEQKLDWEDVLMLFIYPLSYRKLEYWPTSPPELKDAIETYSAEVHKVAEKLLRVLSVMMGMDKETLLAMHKEVMHVLRVNYYPPCPMPERVLGVSAHSDSTSLTILMQDDDITALQIRRDDGWLPIKPIPNALVVNIGDVIEIWSNGKYKSIEHRAVTNKYKARTSFASFLTPTPDVELEPLNQLVDPLNPQKFYKKITYFDYVSSSLEKKLETKPLRKNAN</sequence>
<proteinExistence type="inferred from homology"/>
<reference evidence="6 7" key="1">
    <citation type="submission" date="2020-06" db="EMBL/GenBank/DDBJ databases">
        <title>Transcriptomic and genomic resources for Thalictrum thalictroides and T. hernandezii: Facilitating candidate gene discovery in an emerging model plant lineage.</title>
        <authorList>
            <person name="Arias T."/>
            <person name="Riano-Pachon D.M."/>
            <person name="Di Stilio V.S."/>
        </authorList>
    </citation>
    <scope>NUCLEOTIDE SEQUENCE [LARGE SCALE GENOMIC DNA]</scope>
    <source>
        <strain evidence="7">cv. WT478/WT964</strain>
        <tissue evidence="6">Leaves</tissue>
    </source>
</reference>
<dbReference type="InterPro" id="IPR026992">
    <property type="entry name" value="DIOX_N"/>
</dbReference>
<evidence type="ECO:0000259" key="5">
    <source>
        <dbReference type="PROSITE" id="PS51471"/>
    </source>
</evidence>
<dbReference type="Gene3D" id="2.60.120.330">
    <property type="entry name" value="B-lactam Antibiotic, Isopenicillin N Synthase, Chain"/>
    <property type="match status" value="1"/>
</dbReference>
<accession>A0A7J6UU83</accession>
<keyword evidence="3 4" id="KW-0408">Iron</keyword>
<evidence type="ECO:0000256" key="2">
    <source>
        <dbReference type="ARBA" id="ARBA00022723"/>
    </source>
</evidence>
<gene>
    <name evidence="6" type="ORF">FRX31_034679</name>
</gene>
<dbReference type="PROSITE" id="PS51471">
    <property type="entry name" value="FE2OG_OXY"/>
    <property type="match status" value="1"/>
</dbReference>
<dbReference type="Pfam" id="PF14226">
    <property type="entry name" value="DIOX_N"/>
    <property type="match status" value="1"/>
</dbReference>
<dbReference type="Proteomes" id="UP000554482">
    <property type="component" value="Unassembled WGS sequence"/>
</dbReference>
<organism evidence="6 7">
    <name type="scientific">Thalictrum thalictroides</name>
    <name type="common">Rue-anemone</name>
    <name type="synonym">Anemone thalictroides</name>
    <dbReference type="NCBI Taxonomy" id="46969"/>
    <lineage>
        <taxon>Eukaryota</taxon>
        <taxon>Viridiplantae</taxon>
        <taxon>Streptophyta</taxon>
        <taxon>Embryophyta</taxon>
        <taxon>Tracheophyta</taxon>
        <taxon>Spermatophyta</taxon>
        <taxon>Magnoliopsida</taxon>
        <taxon>Ranunculales</taxon>
        <taxon>Ranunculaceae</taxon>
        <taxon>Thalictroideae</taxon>
        <taxon>Thalictrum</taxon>
    </lineage>
</organism>
<evidence type="ECO:0000256" key="1">
    <source>
        <dbReference type="ARBA" id="ARBA00008056"/>
    </source>
</evidence>
<evidence type="ECO:0000313" key="6">
    <source>
        <dbReference type="EMBL" id="KAF5175735.1"/>
    </source>
</evidence>
<feature type="domain" description="Fe2OG dioxygenase" evidence="5">
    <location>
        <begin position="203"/>
        <end position="304"/>
    </location>
</feature>
<dbReference type="EMBL" id="JABWDY010043659">
    <property type="protein sequence ID" value="KAF5175735.1"/>
    <property type="molecule type" value="Genomic_DNA"/>
</dbReference>
<evidence type="ECO:0000256" key="4">
    <source>
        <dbReference type="RuleBase" id="RU003682"/>
    </source>
</evidence>
<dbReference type="OrthoDB" id="288590at2759"/>
<evidence type="ECO:0000256" key="3">
    <source>
        <dbReference type="ARBA" id="ARBA00023004"/>
    </source>
</evidence>
<dbReference type="InterPro" id="IPR050295">
    <property type="entry name" value="Plant_2OG-oxidoreductases"/>
</dbReference>
<dbReference type="GO" id="GO:0046872">
    <property type="term" value="F:metal ion binding"/>
    <property type="evidence" value="ECO:0007669"/>
    <property type="project" value="UniProtKB-KW"/>
</dbReference>
<comment type="caution">
    <text evidence="6">The sequence shown here is derived from an EMBL/GenBank/DDBJ whole genome shotgun (WGS) entry which is preliminary data.</text>
</comment>
<dbReference type="GO" id="GO:0016491">
    <property type="term" value="F:oxidoreductase activity"/>
    <property type="evidence" value="ECO:0007669"/>
    <property type="project" value="UniProtKB-KW"/>
</dbReference>
<dbReference type="Pfam" id="PF03171">
    <property type="entry name" value="2OG-FeII_Oxy"/>
    <property type="match status" value="1"/>
</dbReference>
<dbReference type="SUPFAM" id="SSF51197">
    <property type="entry name" value="Clavaminate synthase-like"/>
    <property type="match status" value="1"/>
</dbReference>
<comment type="similarity">
    <text evidence="1 4">Belongs to the iron/ascorbate-dependent oxidoreductase family.</text>
</comment>
<dbReference type="PANTHER" id="PTHR47991">
    <property type="entry name" value="OXOGLUTARATE/IRON-DEPENDENT DIOXYGENASE"/>
    <property type="match status" value="1"/>
</dbReference>
<keyword evidence="4" id="KW-0560">Oxidoreductase</keyword>
<dbReference type="InterPro" id="IPR027443">
    <property type="entry name" value="IPNS-like_sf"/>
</dbReference>
<keyword evidence="2 4" id="KW-0479">Metal-binding</keyword>